<evidence type="ECO:0000313" key="2">
    <source>
        <dbReference type="Proteomes" id="UP000008632"/>
    </source>
</evidence>
<organism evidence="1 2">
    <name type="scientific">Pseudoxanthomonas suwonensis (strain 11-1)</name>
    <dbReference type="NCBI Taxonomy" id="743721"/>
    <lineage>
        <taxon>Bacteria</taxon>
        <taxon>Pseudomonadati</taxon>
        <taxon>Pseudomonadota</taxon>
        <taxon>Gammaproteobacteria</taxon>
        <taxon>Lysobacterales</taxon>
        <taxon>Lysobacteraceae</taxon>
        <taxon>Pseudoxanthomonas</taxon>
    </lineage>
</organism>
<dbReference type="RefSeq" id="WP_013533778.1">
    <property type="nucleotide sequence ID" value="NC_014924.1"/>
</dbReference>
<dbReference type="InterPro" id="IPR019734">
    <property type="entry name" value="TPR_rpt"/>
</dbReference>
<dbReference type="HOGENOM" id="CLU_398979_0_0_6"/>
<dbReference type="EMBL" id="CP002446">
    <property type="protein sequence ID" value="ADV25948.1"/>
    <property type="molecule type" value="Genomic_DNA"/>
</dbReference>
<keyword evidence="2" id="KW-1185">Reference proteome</keyword>
<dbReference type="Pfam" id="PF14559">
    <property type="entry name" value="TPR_19"/>
    <property type="match status" value="2"/>
</dbReference>
<dbReference type="PANTHER" id="PTHR12558">
    <property type="entry name" value="CELL DIVISION CYCLE 16,23,27"/>
    <property type="match status" value="1"/>
</dbReference>
<gene>
    <name evidence="1" type="ordered locus">Psesu_0085</name>
</gene>
<evidence type="ECO:0000313" key="1">
    <source>
        <dbReference type="EMBL" id="ADV25948.1"/>
    </source>
</evidence>
<dbReference type="KEGG" id="psu:Psesu_0085"/>
<dbReference type="Proteomes" id="UP000008632">
    <property type="component" value="Chromosome"/>
</dbReference>
<name>E6WP49_PSEUU</name>
<protein>
    <submittedName>
        <fullName evidence="1">Tetratricopeptide TPR_1 repeat-containing protein</fullName>
    </submittedName>
</protein>
<dbReference type="SMART" id="SM00028">
    <property type="entry name" value="TPR"/>
    <property type="match status" value="7"/>
</dbReference>
<dbReference type="eggNOG" id="COG0457">
    <property type="taxonomic scope" value="Bacteria"/>
</dbReference>
<dbReference type="OrthoDB" id="5965059at2"/>
<reference evidence="1 2" key="1">
    <citation type="submission" date="2011-01" db="EMBL/GenBank/DDBJ databases">
        <title>Complete sequence of Pseudoxanthomonas suwonensis 11-1.</title>
        <authorList>
            <consortium name="US DOE Joint Genome Institute"/>
            <person name="Lucas S."/>
            <person name="Copeland A."/>
            <person name="Lapidus A."/>
            <person name="Cheng J.-F."/>
            <person name="Goodwin L."/>
            <person name="Pitluck S."/>
            <person name="Teshima H."/>
            <person name="Detter J.C."/>
            <person name="Han C."/>
            <person name="Tapia R."/>
            <person name="Land M."/>
            <person name="Hauser L."/>
            <person name="Kyrpides N."/>
            <person name="Ivanova N."/>
            <person name="Ovchinnikova G."/>
            <person name="Siebers A.K."/>
            <person name="Allgaier M."/>
            <person name="Thelen M.P."/>
            <person name="Hugenholtz P."/>
            <person name="Gladden J."/>
            <person name="Woyke T."/>
        </authorList>
    </citation>
    <scope>NUCLEOTIDE SEQUENCE [LARGE SCALE GENOMIC DNA]</scope>
    <source>
        <strain evidence="2">11-1</strain>
    </source>
</reference>
<sequence>MQQNILASLANGAIEQALELARQWTAAEPDLAAAHRTLAHVLARSGDIAAALVALDLAAALAPEDAGVHHDRALLLVREGDTAAAQAALGQTLGLDPNHLPAYLAQARLAIGLDQLDEATRLLRTASRIDPDHPQLLALDGLLALRLGNHSRALVLATSAAKALPDDPQVLSVMGFAHAAQGQLAFAEQAFRRVAGLVPDARPLQPLLARLVAAQGRADEAAALMEPLLDEAAAPTPALLRVGGIYALQGGRHDQARQWLGRALDARPGDTEALRALMALWAGTNDQEDARATLERLLQVDPSQSMAWAARVALEQPATAAAAEVLARWQEAMPGHVPALEAAFFNADRSGDLEATRAAAARLLEAVPEHPAALQFEVESQLVEDPDTALARARQILEAAPEGAERDAAGAWIGRMLDRVGRTGEALAQWQSLHDAHRATRVPLPELAPVPEAWPALAAIGPDASRPLLLWGAPGSGVERVVDTLAASGARLLTDRFRPNPPQDHLQSLETGPALAAGRVAPDQVVASWRKLLPARGVDRGQPIDWLLHWDNALLLALRPHLPGGCVMVALRDPRDMLLDWLSTGAVLPLQLASADEAARWLAAVLGQIADLRDQELYPYLLLPLDGVVDDPVALATALGQALGAKLQPAARVPRRLPAGRWRAYAGDLAGAFATLTPVAVRLGYAEA</sequence>
<accession>E6WP49</accession>
<dbReference type="Gene3D" id="1.25.40.10">
    <property type="entry name" value="Tetratricopeptide repeat domain"/>
    <property type="match status" value="2"/>
</dbReference>
<dbReference type="PANTHER" id="PTHR12558:SF13">
    <property type="entry name" value="CELL DIVISION CYCLE PROTEIN 27 HOMOLOG"/>
    <property type="match status" value="1"/>
</dbReference>
<dbReference type="STRING" id="743721.Psesu_0085"/>
<dbReference type="InterPro" id="IPR011990">
    <property type="entry name" value="TPR-like_helical_dom_sf"/>
</dbReference>
<proteinExistence type="predicted"/>
<dbReference type="SUPFAM" id="SSF48452">
    <property type="entry name" value="TPR-like"/>
    <property type="match status" value="1"/>
</dbReference>
<dbReference type="AlphaFoldDB" id="E6WP49"/>